<accession>A0A346NKB6</accession>
<evidence type="ECO:0000313" key="5">
    <source>
        <dbReference type="Proteomes" id="UP000262073"/>
    </source>
</evidence>
<dbReference type="RefSeq" id="WP_117315961.1">
    <property type="nucleotide sequence ID" value="NZ_CP031769.1"/>
</dbReference>
<evidence type="ECO:0000256" key="2">
    <source>
        <dbReference type="PROSITE-ProRule" id="PRU00335"/>
    </source>
</evidence>
<sequence length="175" mass="19871">MRKEQIAANLEVAFSRYGFAEPSVTQLKEACEVSLRTLYKYYPSKDAMIVAALQFRHQRYLDFLLLDAPAIGIAAVQHIFNRLEQWMQDFAPNGCLSMNAMAAYPDNHIITDAVTTHKEDVRHFLGQQSGREDLSTALFLLHEGVSSAWPVRGHEAIDTAHRLLSQLITEEPQRQ</sequence>
<dbReference type="EMBL" id="CP031769">
    <property type="protein sequence ID" value="AXR05973.1"/>
    <property type="molecule type" value="Genomic_DNA"/>
</dbReference>
<dbReference type="Proteomes" id="UP000262073">
    <property type="component" value="Chromosome"/>
</dbReference>
<feature type="domain" description="HTH tetR-type" evidence="3">
    <location>
        <begin position="1"/>
        <end position="60"/>
    </location>
</feature>
<keyword evidence="5" id="KW-1185">Reference proteome</keyword>
<reference evidence="4 5" key="1">
    <citation type="submission" date="2018-08" db="EMBL/GenBank/DDBJ databases">
        <title>Salinimonas sediminis sp. nov., a piezophilic bacterium isolated from a deep-sea sediment sample from the New Britain Trench.</title>
        <authorList>
            <person name="Cao J."/>
        </authorList>
    </citation>
    <scope>NUCLEOTIDE SEQUENCE [LARGE SCALE GENOMIC DNA]</scope>
    <source>
        <strain evidence="4 5">N102</strain>
    </source>
</reference>
<name>A0A346NKB6_9ALTE</name>
<dbReference type="InterPro" id="IPR001647">
    <property type="entry name" value="HTH_TetR"/>
</dbReference>
<feature type="DNA-binding region" description="H-T-H motif" evidence="2">
    <location>
        <begin position="23"/>
        <end position="42"/>
    </location>
</feature>
<proteinExistence type="predicted"/>
<organism evidence="4 5">
    <name type="scientific">Salinimonas sediminis</name>
    <dbReference type="NCBI Taxonomy" id="2303538"/>
    <lineage>
        <taxon>Bacteria</taxon>
        <taxon>Pseudomonadati</taxon>
        <taxon>Pseudomonadota</taxon>
        <taxon>Gammaproteobacteria</taxon>
        <taxon>Alteromonadales</taxon>
        <taxon>Alteromonadaceae</taxon>
        <taxon>Alteromonas/Salinimonas group</taxon>
        <taxon>Salinimonas</taxon>
    </lineage>
</organism>
<evidence type="ECO:0000259" key="3">
    <source>
        <dbReference type="PROSITE" id="PS50977"/>
    </source>
</evidence>
<dbReference type="Pfam" id="PF00440">
    <property type="entry name" value="TetR_N"/>
    <property type="match status" value="1"/>
</dbReference>
<evidence type="ECO:0000313" key="4">
    <source>
        <dbReference type="EMBL" id="AXR05973.1"/>
    </source>
</evidence>
<evidence type="ECO:0000256" key="1">
    <source>
        <dbReference type="ARBA" id="ARBA00023125"/>
    </source>
</evidence>
<gene>
    <name evidence="4" type="ORF">D0Y50_06010</name>
</gene>
<dbReference type="KEGG" id="salm:D0Y50_06010"/>
<protein>
    <submittedName>
        <fullName evidence="4">TetR/AcrR family transcriptional regulator</fullName>
    </submittedName>
</protein>
<keyword evidence="1 2" id="KW-0238">DNA-binding</keyword>
<dbReference type="PROSITE" id="PS50977">
    <property type="entry name" value="HTH_TETR_2"/>
    <property type="match status" value="1"/>
</dbReference>
<dbReference type="Gene3D" id="1.10.357.10">
    <property type="entry name" value="Tetracycline Repressor, domain 2"/>
    <property type="match status" value="1"/>
</dbReference>
<dbReference type="GO" id="GO:0003677">
    <property type="term" value="F:DNA binding"/>
    <property type="evidence" value="ECO:0007669"/>
    <property type="project" value="UniProtKB-UniRule"/>
</dbReference>
<dbReference type="SUPFAM" id="SSF46689">
    <property type="entry name" value="Homeodomain-like"/>
    <property type="match status" value="1"/>
</dbReference>
<dbReference type="OrthoDB" id="116240at2"/>
<dbReference type="InterPro" id="IPR009057">
    <property type="entry name" value="Homeodomain-like_sf"/>
</dbReference>
<dbReference type="AlphaFoldDB" id="A0A346NKB6"/>